<evidence type="ECO:0000259" key="1">
    <source>
        <dbReference type="Pfam" id="PF24758"/>
    </source>
</evidence>
<dbReference type="Proteomes" id="UP000504610">
    <property type="component" value="Chromosome 5"/>
</dbReference>
<feature type="domain" description="F-box/LRR-repeat protein 15/At3g58940/PEG3-like LRR" evidence="1">
    <location>
        <begin position="5"/>
        <end position="139"/>
    </location>
</feature>
<dbReference type="PANTHER" id="PTHR31293">
    <property type="entry name" value="RNI-LIKE SUPERFAMILY PROTEIN"/>
    <property type="match status" value="1"/>
</dbReference>
<keyword evidence="2" id="KW-1185">Reference proteome</keyword>
<sequence length="204" mass="22549">MAYVGSWIRDAVEHGVLEVDVSINTGLGVSMLCELLTSKTLVKLRLGTQVYGELPSHVLLPSLKILIIETIFFESKDLSDVLVAGCPVLEELFVRHEEMEAHPYYISSRTIKKLSVQYSGREDYESGLSLDAPSLVSFDYSDHALYEYTPVNFGSLVEARLDIRYSKEVDKPDISGLMIGISNIETLHLSPASADVSFATSLSI</sequence>
<evidence type="ECO:0000313" key="3">
    <source>
        <dbReference type="RefSeq" id="XP_056867128.1"/>
    </source>
</evidence>
<name>A0A9W3DU13_RAPSA</name>
<dbReference type="AlphaFoldDB" id="A0A9W3DU13"/>
<proteinExistence type="predicted"/>
<dbReference type="Pfam" id="PF24758">
    <property type="entry name" value="LRR_At5g56370"/>
    <property type="match status" value="1"/>
</dbReference>
<dbReference type="KEGG" id="rsz:108837495"/>
<protein>
    <submittedName>
        <fullName evidence="3">F-box/LRR-repeat protein At3g60040-like</fullName>
    </submittedName>
</protein>
<dbReference type="GeneID" id="108837495"/>
<reference evidence="2" key="1">
    <citation type="journal article" date="2019" name="Database">
        <title>The radish genome database (RadishGD): an integrated information resource for radish genomics.</title>
        <authorList>
            <person name="Yu H.J."/>
            <person name="Baek S."/>
            <person name="Lee Y.J."/>
            <person name="Cho A."/>
            <person name="Mun J.H."/>
        </authorList>
    </citation>
    <scope>NUCLEOTIDE SEQUENCE [LARGE SCALE GENOMIC DNA]</scope>
    <source>
        <strain evidence="2">cv. WK10039</strain>
    </source>
</reference>
<gene>
    <name evidence="3" type="primary">LOC108837495</name>
</gene>
<dbReference type="InterPro" id="IPR055411">
    <property type="entry name" value="LRR_FXL15/At3g58940/PEG3-like"/>
</dbReference>
<dbReference type="OrthoDB" id="1032053at2759"/>
<organism evidence="2 3">
    <name type="scientific">Raphanus sativus</name>
    <name type="common">Radish</name>
    <name type="synonym">Raphanus raphanistrum var. sativus</name>
    <dbReference type="NCBI Taxonomy" id="3726"/>
    <lineage>
        <taxon>Eukaryota</taxon>
        <taxon>Viridiplantae</taxon>
        <taxon>Streptophyta</taxon>
        <taxon>Embryophyta</taxon>
        <taxon>Tracheophyta</taxon>
        <taxon>Spermatophyta</taxon>
        <taxon>Magnoliopsida</taxon>
        <taxon>eudicotyledons</taxon>
        <taxon>Gunneridae</taxon>
        <taxon>Pentapetalae</taxon>
        <taxon>rosids</taxon>
        <taxon>malvids</taxon>
        <taxon>Brassicales</taxon>
        <taxon>Brassicaceae</taxon>
        <taxon>Brassiceae</taxon>
        <taxon>Raphanus</taxon>
    </lineage>
</organism>
<reference evidence="3" key="2">
    <citation type="submission" date="2025-08" db="UniProtKB">
        <authorList>
            <consortium name="RefSeq"/>
        </authorList>
    </citation>
    <scope>IDENTIFICATION</scope>
    <source>
        <tissue evidence="3">Leaf</tissue>
    </source>
</reference>
<dbReference type="RefSeq" id="XP_056867128.1">
    <property type="nucleotide sequence ID" value="XM_057011148.1"/>
</dbReference>
<dbReference type="InterPro" id="IPR055294">
    <property type="entry name" value="FBL60-like"/>
</dbReference>
<evidence type="ECO:0000313" key="2">
    <source>
        <dbReference type="Proteomes" id="UP000504610"/>
    </source>
</evidence>
<dbReference type="SUPFAM" id="SSF52058">
    <property type="entry name" value="L domain-like"/>
    <property type="match status" value="1"/>
</dbReference>
<accession>A0A9W3DU13</accession>
<dbReference type="PANTHER" id="PTHR31293:SF22">
    <property type="entry name" value="BNAC06G06520D PROTEIN"/>
    <property type="match status" value="1"/>
</dbReference>